<evidence type="ECO:0000256" key="1">
    <source>
        <dbReference type="SAM" id="MobiDB-lite"/>
    </source>
</evidence>
<dbReference type="AlphaFoldDB" id="A0AAE0YJ31"/>
<sequence>MPQLSHLLFPPEYAMYQSCFFQAGPDSEACFAVHLLGNSDGENSIRFLETVSATSKAMFCRKMMATVQCVQSNVEARCGQHAATLAAILVKPMVKGSTECDYTVDVDRRKQSPREPYQSNPAYISDDDNSKSNNNQGSSGSGGRTRGSNKRNAAATLRPSLTSVALLVSFVVGPEMDWAGVRESYVVGPVQSCTYNTEVGWDDVTQLCAYNLSGVVGPEMDSAGVRESYVVGPVQSCTYNTEVGWDDLTQPCAYTLSGVVGQVIGLARLRQSYIYNLSGVMDLLGGCASVR</sequence>
<feature type="region of interest" description="Disordered" evidence="1">
    <location>
        <begin position="105"/>
        <end position="154"/>
    </location>
</feature>
<gene>
    <name evidence="2" type="ORF">RRG08_015552</name>
</gene>
<comment type="caution">
    <text evidence="2">The sequence shown here is derived from an EMBL/GenBank/DDBJ whole genome shotgun (WGS) entry which is preliminary data.</text>
</comment>
<protein>
    <submittedName>
        <fullName evidence="2">Uncharacterized protein</fullName>
    </submittedName>
</protein>
<evidence type="ECO:0000313" key="3">
    <source>
        <dbReference type="Proteomes" id="UP001283361"/>
    </source>
</evidence>
<dbReference type="Proteomes" id="UP001283361">
    <property type="component" value="Unassembled WGS sequence"/>
</dbReference>
<evidence type="ECO:0000313" key="2">
    <source>
        <dbReference type="EMBL" id="KAK3747440.1"/>
    </source>
</evidence>
<accession>A0AAE0YJ31</accession>
<name>A0AAE0YJ31_9GAST</name>
<dbReference type="EMBL" id="JAWDGP010006085">
    <property type="protein sequence ID" value="KAK3747440.1"/>
    <property type="molecule type" value="Genomic_DNA"/>
</dbReference>
<reference evidence="2" key="1">
    <citation type="journal article" date="2023" name="G3 (Bethesda)">
        <title>A reference genome for the long-term kleptoplast-retaining sea slug Elysia crispata morphotype clarki.</title>
        <authorList>
            <person name="Eastman K.E."/>
            <person name="Pendleton A.L."/>
            <person name="Shaikh M.A."/>
            <person name="Suttiyut T."/>
            <person name="Ogas R."/>
            <person name="Tomko P."/>
            <person name="Gavelis G."/>
            <person name="Widhalm J.R."/>
            <person name="Wisecaver J.H."/>
        </authorList>
    </citation>
    <scope>NUCLEOTIDE SEQUENCE</scope>
    <source>
        <strain evidence="2">ECLA1</strain>
    </source>
</reference>
<organism evidence="2 3">
    <name type="scientific">Elysia crispata</name>
    <name type="common">lettuce slug</name>
    <dbReference type="NCBI Taxonomy" id="231223"/>
    <lineage>
        <taxon>Eukaryota</taxon>
        <taxon>Metazoa</taxon>
        <taxon>Spiralia</taxon>
        <taxon>Lophotrochozoa</taxon>
        <taxon>Mollusca</taxon>
        <taxon>Gastropoda</taxon>
        <taxon>Heterobranchia</taxon>
        <taxon>Euthyneura</taxon>
        <taxon>Panpulmonata</taxon>
        <taxon>Sacoglossa</taxon>
        <taxon>Placobranchoidea</taxon>
        <taxon>Plakobranchidae</taxon>
        <taxon>Elysia</taxon>
    </lineage>
</organism>
<proteinExistence type="predicted"/>
<keyword evidence="3" id="KW-1185">Reference proteome</keyword>